<dbReference type="Proteomes" id="UP001372338">
    <property type="component" value="Unassembled WGS sequence"/>
</dbReference>
<comment type="caution">
    <text evidence="2">The sequence shown here is derived from an EMBL/GenBank/DDBJ whole genome shotgun (WGS) entry which is preliminary data.</text>
</comment>
<dbReference type="EMBL" id="JAYWIO010000007">
    <property type="protein sequence ID" value="KAK7251360.1"/>
    <property type="molecule type" value="Genomic_DNA"/>
</dbReference>
<protein>
    <submittedName>
        <fullName evidence="2">Uncharacterized protein</fullName>
    </submittedName>
</protein>
<gene>
    <name evidence="2" type="ORF">RIF29_34474</name>
</gene>
<dbReference type="AlphaFoldDB" id="A0AAN9HTD4"/>
<keyword evidence="3" id="KW-1185">Reference proteome</keyword>
<proteinExistence type="predicted"/>
<accession>A0AAN9HTD4</accession>
<feature type="region of interest" description="Disordered" evidence="1">
    <location>
        <begin position="30"/>
        <end position="97"/>
    </location>
</feature>
<evidence type="ECO:0000256" key="1">
    <source>
        <dbReference type="SAM" id="MobiDB-lite"/>
    </source>
</evidence>
<feature type="compositionally biased region" description="Basic and acidic residues" evidence="1">
    <location>
        <begin position="31"/>
        <end position="44"/>
    </location>
</feature>
<evidence type="ECO:0000313" key="3">
    <source>
        <dbReference type="Proteomes" id="UP001372338"/>
    </source>
</evidence>
<feature type="compositionally biased region" description="Acidic residues" evidence="1">
    <location>
        <begin position="59"/>
        <end position="69"/>
    </location>
</feature>
<evidence type="ECO:0000313" key="2">
    <source>
        <dbReference type="EMBL" id="KAK7251360.1"/>
    </source>
</evidence>
<name>A0AAN9HTD4_CROPI</name>
<organism evidence="2 3">
    <name type="scientific">Crotalaria pallida</name>
    <name type="common">Smooth rattlebox</name>
    <name type="synonym">Crotalaria striata</name>
    <dbReference type="NCBI Taxonomy" id="3830"/>
    <lineage>
        <taxon>Eukaryota</taxon>
        <taxon>Viridiplantae</taxon>
        <taxon>Streptophyta</taxon>
        <taxon>Embryophyta</taxon>
        <taxon>Tracheophyta</taxon>
        <taxon>Spermatophyta</taxon>
        <taxon>Magnoliopsida</taxon>
        <taxon>eudicotyledons</taxon>
        <taxon>Gunneridae</taxon>
        <taxon>Pentapetalae</taxon>
        <taxon>rosids</taxon>
        <taxon>fabids</taxon>
        <taxon>Fabales</taxon>
        <taxon>Fabaceae</taxon>
        <taxon>Papilionoideae</taxon>
        <taxon>50 kb inversion clade</taxon>
        <taxon>genistoids sensu lato</taxon>
        <taxon>core genistoids</taxon>
        <taxon>Crotalarieae</taxon>
        <taxon>Crotalaria</taxon>
    </lineage>
</organism>
<reference evidence="2 3" key="1">
    <citation type="submission" date="2024-01" db="EMBL/GenBank/DDBJ databases">
        <title>The genomes of 5 underutilized Papilionoideae crops provide insights into root nodulation and disease resistanc.</title>
        <authorList>
            <person name="Yuan L."/>
        </authorList>
    </citation>
    <scope>NUCLEOTIDE SEQUENCE [LARGE SCALE GENOMIC DNA]</scope>
    <source>
        <strain evidence="2">ZHUSHIDOU_FW_LH</strain>
        <tissue evidence="2">Leaf</tissue>
    </source>
</reference>
<sequence length="97" mass="10736">MLKVNRNIEDGTIPAENMASALEAIKGFQEQSKERAPFCDKSDAEMSSTIPSLAVVPETDVDVSQEDDWTPVRSRRKAQQKQDSQKGEVSKPLLMNG</sequence>